<dbReference type="SUPFAM" id="SSF55785">
    <property type="entry name" value="PYP-like sensor domain (PAS domain)"/>
    <property type="match status" value="1"/>
</dbReference>
<organism evidence="2 3">
    <name type="scientific">Methylobacterium oryzae CBMB20</name>
    <dbReference type="NCBI Taxonomy" id="693986"/>
    <lineage>
        <taxon>Bacteria</taxon>
        <taxon>Pseudomonadati</taxon>
        <taxon>Pseudomonadota</taxon>
        <taxon>Alphaproteobacteria</taxon>
        <taxon>Hyphomicrobiales</taxon>
        <taxon>Methylobacteriaceae</taxon>
        <taxon>Methylobacterium</taxon>
    </lineage>
</organism>
<keyword evidence="3" id="KW-1185">Reference proteome</keyword>
<dbReference type="CDD" id="cd00130">
    <property type="entry name" value="PAS"/>
    <property type="match status" value="1"/>
</dbReference>
<dbReference type="Gene3D" id="2.10.70.100">
    <property type="match status" value="1"/>
</dbReference>
<feature type="domain" description="PAS fold-3" evidence="1">
    <location>
        <begin position="64"/>
        <end position="132"/>
    </location>
</feature>
<accession>A0A089NZ17</accession>
<name>A0A089NZ17_9HYPH</name>
<dbReference type="InterPro" id="IPR000014">
    <property type="entry name" value="PAS"/>
</dbReference>
<dbReference type="EMBL" id="CP003811">
    <property type="protein sequence ID" value="AIQ92652.1"/>
    <property type="molecule type" value="Genomic_DNA"/>
</dbReference>
<dbReference type="STRING" id="693986.MOC_4897"/>
<dbReference type="KEGG" id="mor:MOC_4897"/>
<protein>
    <submittedName>
        <fullName evidence="2">PAS domain-containing protein</fullName>
    </submittedName>
</protein>
<dbReference type="Pfam" id="PF08447">
    <property type="entry name" value="PAS_3"/>
    <property type="match status" value="1"/>
</dbReference>
<dbReference type="RefSeq" id="WP_043759541.1">
    <property type="nucleotide sequence ID" value="NZ_CP003811.1"/>
</dbReference>
<evidence type="ECO:0000259" key="1">
    <source>
        <dbReference type="Pfam" id="PF08447"/>
    </source>
</evidence>
<dbReference type="Gene3D" id="3.30.450.20">
    <property type="entry name" value="PAS domain"/>
    <property type="match status" value="1"/>
</dbReference>
<dbReference type="eggNOG" id="COG2203">
    <property type="taxonomic scope" value="Bacteria"/>
</dbReference>
<evidence type="ECO:0000313" key="3">
    <source>
        <dbReference type="Proteomes" id="UP000029492"/>
    </source>
</evidence>
<gene>
    <name evidence="2" type="ORF">MOC_4897</name>
</gene>
<dbReference type="Proteomes" id="UP000029492">
    <property type="component" value="Chromosome"/>
</dbReference>
<evidence type="ECO:0000313" key="2">
    <source>
        <dbReference type="EMBL" id="AIQ92652.1"/>
    </source>
</evidence>
<dbReference type="HOGENOM" id="CLU_107994_0_0_5"/>
<dbReference type="InterPro" id="IPR013655">
    <property type="entry name" value="PAS_fold_3"/>
</dbReference>
<proteinExistence type="predicted"/>
<dbReference type="InterPro" id="IPR035965">
    <property type="entry name" value="PAS-like_dom_sf"/>
</dbReference>
<sequence length="201" mass="21409">MSEISRTPIDATDGFNTPFDRLQAALDASGVVGAWDWDIRRGTIVYDAGAARLLTGDPALAGTEISGADALAAVHPDDHPWLLDQVQRAVRSGGLVLAEYRVVQGGAEHWLISRGRTVPDSAGRPVRARGIIIDITELRESGDRYIFTSAAAPDDPLSRAADLAIALRQTLGEDAASELRLAADGLLMSLGRALARTMGRR</sequence>
<reference evidence="2 3" key="1">
    <citation type="journal article" date="2014" name="PLoS ONE">
        <title>Genome Information of Methylobacterium oryzae, a Plant-Probiotic Methylotroph in the Phyllosphere.</title>
        <authorList>
            <person name="Kwak M.J."/>
            <person name="Jeong H."/>
            <person name="Madhaiyan M."/>
            <person name="Lee Y."/>
            <person name="Sa T.M."/>
            <person name="Oh T.K."/>
            <person name="Kim J.F."/>
        </authorList>
    </citation>
    <scope>NUCLEOTIDE SEQUENCE [LARGE SCALE GENOMIC DNA]</scope>
    <source>
        <strain evidence="2 3">CBMB20</strain>
    </source>
</reference>
<dbReference type="AlphaFoldDB" id="A0A089NZ17"/>